<sequence>MVSTGFVSRCRVCYCWRCQGVAALILPVCERSETVSVHRRGIEAGAERHQTFLTFTLVFEFVALFKLVACFALLRFVLLVLRFLNHLHSRMVPGHRILFYTLRRRLLVDFSDGSTIFVQGFWCPGFRRSDALLR</sequence>
<keyword evidence="1" id="KW-0812">Transmembrane</keyword>
<evidence type="ECO:0000256" key="1">
    <source>
        <dbReference type="SAM" id="Phobius"/>
    </source>
</evidence>
<keyword evidence="1" id="KW-0472">Membrane</keyword>
<dbReference type="EMBL" id="HBUE01076714">
    <property type="protein sequence ID" value="CAG6475488.1"/>
    <property type="molecule type" value="Transcribed_RNA"/>
</dbReference>
<dbReference type="EMBL" id="HBUE01076708">
    <property type="protein sequence ID" value="CAG6475477.1"/>
    <property type="molecule type" value="Transcribed_RNA"/>
</dbReference>
<evidence type="ECO:0000313" key="2">
    <source>
        <dbReference type="EMBL" id="CAG6475477.1"/>
    </source>
</evidence>
<reference evidence="2" key="1">
    <citation type="submission" date="2021-05" db="EMBL/GenBank/DDBJ databases">
        <authorList>
            <person name="Alioto T."/>
            <person name="Alioto T."/>
            <person name="Gomez Garrido J."/>
        </authorList>
    </citation>
    <scope>NUCLEOTIDE SEQUENCE</scope>
</reference>
<protein>
    <submittedName>
        <fullName evidence="2">(northern house mosquito) hypothetical protein</fullName>
    </submittedName>
</protein>
<organism evidence="2">
    <name type="scientific">Culex pipiens</name>
    <name type="common">House mosquito</name>
    <dbReference type="NCBI Taxonomy" id="7175"/>
    <lineage>
        <taxon>Eukaryota</taxon>
        <taxon>Metazoa</taxon>
        <taxon>Ecdysozoa</taxon>
        <taxon>Arthropoda</taxon>
        <taxon>Hexapoda</taxon>
        <taxon>Insecta</taxon>
        <taxon>Pterygota</taxon>
        <taxon>Neoptera</taxon>
        <taxon>Endopterygota</taxon>
        <taxon>Diptera</taxon>
        <taxon>Nematocera</taxon>
        <taxon>Culicoidea</taxon>
        <taxon>Culicidae</taxon>
        <taxon>Culicinae</taxon>
        <taxon>Culicini</taxon>
        <taxon>Culex</taxon>
        <taxon>Culex</taxon>
    </lineage>
</organism>
<name>A0A8D8BL12_CULPI</name>
<dbReference type="EMBL" id="HBUE01076712">
    <property type="protein sequence ID" value="CAG6475484.1"/>
    <property type="molecule type" value="Transcribed_RNA"/>
</dbReference>
<proteinExistence type="predicted"/>
<feature type="transmembrane region" description="Helical" evidence="1">
    <location>
        <begin position="61"/>
        <end position="81"/>
    </location>
</feature>
<keyword evidence="1" id="KW-1133">Transmembrane helix</keyword>
<dbReference type="EMBL" id="HBUE01076711">
    <property type="protein sequence ID" value="CAG6475481.1"/>
    <property type="molecule type" value="Transcribed_RNA"/>
</dbReference>
<accession>A0A8D8BL12</accession>
<dbReference type="AlphaFoldDB" id="A0A8D8BL12"/>